<gene>
    <name evidence="1" type="ORF">BDM02DRAFT_2477188</name>
</gene>
<dbReference type="Proteomes" id="UP000886501">
    <property type="component" value="Unassembled WGS sequence"/>
</dbReference>
<protein>
    <submittedName>
        <fullName evidence="1">Uncharacterized protein</fullName>
    </submittedName>
</protein>
<organism evidence="1 2">
    <name type="scientific">Thelephora ganbajun</name>
    <name type="common">Ganba fungus</name>
    <dbReference type="NCBI Taxonomy" id="370292"/>
    <lineage>
        <taxon>Eukaryota</taxon>
        <taxon>Fungi</taxon>
        <taxon>Dikarya</taxon>
        <taxon>Basidiomycota</taxon>
        <taxon>Agaricomycotina</taxon>
        <taxon>Agaricomycetes</taxon>
        <taxon>Thelephorales</taxon>
        <taxon>Thelephoraceae</taxon>
        <taxon>Thelephora</taxon>
    </lineage>
</organism>
<keyword evidence="2" id="KW-1185">Reference proteome</keyword>
<sequence length="316" mass="34771">MTRDFAMIAYSSNRTPLSCEFTVYGPPVSSSTASIWGTWHHRGLAHTNYGPQPFSPPLPPAAPDPNPSNDAENEYNQCVFIRYYTVRWRFPKVIKAAAGPHVCGSGNNHGETSKLAVQSGTGPHTVSRSGNSMTDHSSLVTTHEPELKIFHNFSSGGEDTFDIIARYVFQNSKAEAVLLHHRDIAQMREGMPEAEMSELLFEREPLIMVDGAGVGKLVHQWHQQLALTLLGAISPSPVVAATQLGPPSYDMVLSQWQRLGSLDPRSRDYTELFRTLVDVESNREVALGFIHGDAEIVINHLGKVSSSGIIDCFHHA</sequence>
<dbReference type="EMBL" id="MU118595">
    <property type="protein sequence ID" value="KAF9642223.1"/>
    <property type="molecule type" value="Genomic_DNA"/>
</dbReference>
<comment type="caution">
    <text evidence="1">The sequence shown here is derived from an EMBL/GenBank/DDBJ whole genome shotgun (WGS) entry which is preliminary data.</text>
</comment>
<reference evidence="1" key="1">
    <citation type="submission" date="2019-10" db="EMBL/GenBank/DDBJ databases">
        <authorList>
            <consortium name="DOE Joint Genome Institute"/>
            <person name="Kuo A."/>
            <person name="Miyauchi S."/>
            <person name="Kiss E."/>
            <person name="Drula E."/>
            <person name="Kohler A."/>
            <person name="Sanchez-Garcia M."/>
            <person name="Andreopoulos B."/>
            <person name="Barry K.W."/>
            <person name="Bonito G."/>
            <person name="Buee M."/>
            <person name="Carver A."/>
            <person name="Chen C."/>
            <person name="Cichocki N."/>
            <person name="Clum A."/>
            <person name="Culley D."/>
            <person name="Crous P.W."/>
            <person name="Fauchery L."/>
            <person name="Girlanda M."/>
            <person name="Hayes R."/>
            <person name="Keri Z."/>
            <person name="Labutti K."/>
            <person name="Lipzen A."/>
            <person name="Lombard V."/>
            <person name="Magnuson J."/>
            <person name="Maillard F."/>
            <person name="Morin E."/>
            <person name="Murat C."/>
            <person name="Nolan M."/>
            <person name="Ohm R."/>
            <person name="Pangilinan J."/>
            <person name="Pereira M."/>
            <person name="Perotto S."/>
            <person name="Peter M."/>
            <person name="Riley R."/>
            <person name="Sitrit Y."/>
            <person name="Stielow B."/>
            <person name="Szollosi G."/>
            <person name="Zifcakova L."/>
            <person name="Stursova M."/>
            <person name="Spatafora J.W."/>
            <person name="Tedersoo L."/>
            <person name="Vaario L.-M."/>
            <person name="Yamada A."/>
            <person name="Yan M."/>
            <person name="Wang P."/>
            <person name="Xu J."/>
            <person name="Bruns T."/>
            <person name="Baldrian P."/>
            <person name="Vilgalys R."/>
            <person name="Henrissat B."/>
            <person name="Grigoriev I.V."/>
            <person name="Hibbett D."/>
            <person name="Nagy L.G."/>
            <person name="Martin F.M."/>
        </authorList>
    </citation>
    <scope>NUCLEOTIDE SEQUENCE</scope>
    <source>
        <strain evidence="1">P2</strain>
    </source>
</reference>
<name>A0ACB6YY46_THEGA</name>
<proteinExistence type="predicted"/>
<evidence type="ECO:0000313" key="2">
    <source>
        <dbReference type="Proteomes" id="UP000886501"/>
    </source>
</evidence>
<evidence type="ECO:0000313" key="1">
    <source>
        <dbReference type="EMBL" id="KAF9642223.1"/>
    </source>
</evidence>
<reference evidence="1" key="2">
    <citation type="journal article" date="2020" name="Nat. Commun.">
        <title>Large-scale genome sequencing of mycorrhizal fungi provides insights into the early evolution of symbiotic traits.</title>
        <authorList>
            <person name="Miyauchi S."/>
            <person name="Kiss E."/>
            <person name="Kuo A."/>
            <person name="Drula E."/>
            <person name="Kohler A."/>
            <person name="Sanchez-Garcia M."/>
            <person name="Morin E."/>
            <person name="Andreopoulos B."/>
            <person name="Barry K.W."/>
            <person name="Bonito G."/>
            <person name="Buee M."/>
            <person name="Carver A."/>
            <person name="Chen C."/>
            <person name="Cichocki N."/>
            <person name="Clum A."/>
            <person name="Culley D."/>
            <person name="Crous P.W."/>
            <person name="Fauchery L."/>
            <person name="Girlanda M."/>
            <person name="Hayes R.D."/>
            <person name="Keri Z."/>
            <person name="LaButti K."/>
            <person name="Lipzen A."/>
            <person name="Lombard V."/>
            <person name="Magnuson J."/>
            <person name="Maillard F."/>
            <person name="Murat C."/>
            <person name="Nolan M."/>
            <person name="Ohm R.A."/>
            <person name="Pangilinan J."/>
            <person name="Pereira M.F."/>
            <person name="Perotto S."/>
            <person name="Peter M."/>
            <person name="Pfister S."/>
            <person name="Riley R."/>
            <person name="Sitrit Y."/>
            <person name="Stielow J.B."/>
            <person name="Szollosi G."/>
            <person name="Zifcakova L."/>
            <person name="Stursova M."/>
            <person name="Spatafora J.W."/>
            <person name="Tedersoo L."/>
            <person name="Vaario L.M."/>
            <person name="Yamada A."/>
            <person name="Yan M."/>
            <person name="Wang P."/>
            <person name="Xu J."/>
            <person name="Bruns T."/>
            <person name="Baldrian P."/>
            <person name="Vilgalys R."/>
            <person name="Dunand C."/>
            <person name="Henrissat B."/>
            <person name="Grigoriev I.V."/>
            <person name="Hibbett D."/>
            <person name="Nagy L.G."/>
            <person name="Martin F.M."/>
        </authorList>
    </citation>
    <scope>NUCLEOTIDE SEQUENCE</scope>
    <source>
        <strain evidence="1">P2</strain>
    </source>
</reference>
<accession>A0ACB6YY46</accession>